<sequence length="128" mass="14707">MKITLCGSTRFIEQFHAWNRWLALQGHVVYSVAVVTTAVASDVTNDEKETLDLVHLVKILNSDAILVIDCLRWPDDHKYNVTKEKWELLTETYVGESTAREIKWAKLQYKLITYTGSFKGIEFSKGAR</sequence>
<comment type="caution">
    <text evidence="1">The sequence shown here is derived from an EMBL/GenBank/DDBJ whole genome shotgun (WGS) entry which is preliminary data.</text>
</comment>
<dbReference type="EMBL" id="LAZR01015758">
    <property type="protein sequence ID" value="KKM07495.1"/>
    <property type="molecule type" value="Genomic_DNA"/>
</dbReference>
<gene>
    <name evidence="1" type="ORF">LCGC14_1733360</name>
</gene>
<reference evidence="1" key="1">
    <citation type="journal article" date="2015" name="Nature">
        <title>Complex archaea that bridge the gap between prokaryotes and eukaryotes.</title>
        <authorList>
            <person name="Spang A."/>
            <person name="Saw J.H."/>
            <person name="Jorgensen S.L."/>
            <person name="Zaremba-Niedzwiedzka K."/>
            <person name="Martijn J."/>
            <person name="Lind A.E."/>
            <person name="van Eijk R."/>
            <person name="Schleper C."/>
            <person name="Guy L."/>
            <person name="Ettema T.J."/>
        </authorList>
    </citation>
    <scope>NUCLEOTIDE SEQUENCE</scope>
</reference>
<accession>A0A0F9H8V9</accession>
<evidence type="ECO:0000313" key="1">
    <source>
        <dbReference type="EMBL" id="KKM07495.1"/>
    </source>
</evidence>
<name>A0A0F9H8V9_9ZZZZ</name>
<organism evidence="1">
    <name type="scientific">marine sediment metagenome</name>
    <dbReference type="NCBI Taxonomy" id="412755"/>
    <lineage>
        <taxon>unclassified sequences</taxon>
        <taxon>metagenomes</taxon>
        <taxon>ecological metagenomes</taxon>
    </lineage>
</organism>
<protein>
    <submittedName>
        <fullName evidence="1">Uncharacterized protein</fullName>
    </submittedName>
</protein>
<proteinExistence type="predicted"/>
<dbReference type="AlphaFoldDB" id="A0A0F9H8V9"/>